<reference evidence="1" key="1">
    <citation type="journal article" date="2020" name="New Phytol.">
        <title>Comparative genomics reveals dynamic genome evolution in host specialist ectomycorrhizal fungi.</title>
        <authorList>
            <person name="Lofgren L.A."/>
            <person name="Nguyen N.H."/>
            <person name="Vilgalys R."/>
            <person name="Ruytinx J."/>
            <person name="Liao H.L."/>
            <person name="Branco S."/>
            <person name="Kuo A."/>
            <person name="LaButti K."/>
            <person name="Lipzen A."/>
            <person name="Andreopoulos W."/>
            <person name="Pangilinan J."/>
            <person name="Riley R."/>
            <person name="Hundley H."/>
            <person name="Na H."/>
            <person name="Barry K."/>
            <person name="Grigoriev I.V."/>
            <person name="Stajich J.E."/>
            <person name="Kennedy P.G."/>
        </authorList>
    </citation>
    <scope>NUCLEOTIDE SEQUENCE</scope>
    <source>
        <strain evidence="1">FC203</strain>
    </source>
</reference>
<sequence length="559" mass="61548">MSFLGHLPVSVVFNLESCRCLVSASIARSLGHSGVGSVFSEVLTASYEGCSLTTNAEFVVTRALDSDVVVGMNWIAAWRHVGLEDVISDPESSSCTYLQESQCMVATRADYIAPVDMVSDSCQSSSFTGAVSSSRRRSELIICDIFLGSYHAGIRISPFSVEVTLLSDACTLHDLDLTNFHMLAELRDLLLRHFLNGECVVLAARLRHGDYTACCEIAAGFGGPSDMVDCILGALTETHASAISGDHLWIVAQSICSDLDHVRVPLEHCRRKAICILNSFHNRLVYEAVSKSSLSLFAEVEHISKSSLEAIASWHGLCYVGTKDQLLDRIFDHTSKGTCVLNAQDHQLACSHIVDECSVDSGGQCDVSTGVATDGNGDSSSQMTDVQINLSSSLRKTIVRKPLLCLLCCHEVDHDDSDSLSQLRKCLKSYIGVLQKGKRAQAFRVRKQNQYVAMETEKTRCTSEWPHMVSEERKKCVIEIFHEQTCSEALATFVCFACAAEYNCKERQELSFDDFDVTLLNRPDVRLHKGRVVDEGYINKASVDSTIGAEFLDNVMYEH</sequence>
<dbReference type="Proteomes" id="UP001195769">
    <property type="component" value="Unassembled WGS sequence"/>
</dbReference>
<evidence type="ECO:0000313" key="1">
    <source>
        <dbReference type="EMBL" id="KAG1885915.1"/>
    </source>
</evidence>
<gene>
    <name evidence="1" type="ORF">F5891DRAFT_1201450</name>
</gene>
<organism evidence="1 2">
    <name type="scientific">Suillus fuscotomentosus</name>
    <dbReference type="NCBI Taxonomy" id="1912939"/>
    <lineage>
        <taxon>Eukaryota</taxon>
        <taxon>Fungi</taxon>
        <taxon>Dikarya</taxon>
        <taxon>Basidiomycota</taxon>
        <taxon>Agaricomycotina</taxon>
        <taxon>Agaricomycetes</taxon>
        <taxon>Agaricomycetidae</taxon>
        <taxon>Boletales</taxon>
        <taxon>Suillineae</taxon>
        <taxon>Suillaceae</taxon>
        <taxon>Suillus</taxon>
    </lineage>
</organism>
<dbReference type="RefSeq" id="XP_041216501.1">
    <property type="nucleotide sequence ID" value="XM_041368885.1"/>
</dbReference>
<accession>A0AAD4HAZ3</accession>
<dbReference type="AlphaFoldDB" id="A0AAD4HAZ3"/>
<protein>
    <submittedName>
        <fullName evidence="1">Uncharacterized protein</fullName>
    </submittedName>
</protein>
<proteinExistence type="predicted"/>
<dbReference type="GeneID" id="64663183"/>
<evidence type="ECO:0000313" key="2">
    <source>
        <dbReference type="Proteomes" id="UP001195769"/>
    </source>
</evidence>
<name>A0AAD4HAZ3_9AGAM</name>
<comment type="caution">
    <text evidence="1">The sequence shown here is derived from an EMBL/GenBank/DDBJ whole genome shotgun (WGS) entry which is preliminary data.</text>
</comment>
<dbReference type="EMBL" id="JABBWK010000299">
    <property type="protein sequence ID" value="KAG1885915.1"/>
    <property type="molecule type" value="Genomic_DNA"/>
</dbReference>
<keyword evidence="2" id="KW-1185">Reference proteome</keyword>